<dbReference type="InterPro" id="IPR036388">
    <property type="entry name" value="WH-like_DNA-bd_sf"/>
</dbReference>
<evidence type="ECO:0000256" key="2">
    <source>
        <dbReference type="ARBA" id="ARBA00022553"/>
    </source>
</evidence>
<sequence length="211" mass="24011">MSHNLMLVENDIVLSKAIQEYLIDQGFNVYIASNGLEAFNLANQYNFNLIISDIMMPLVNGYELLKKLQKTKSLSTIPVIFLTAKGMTKDRIKGYDMGCYGYLSKPFDPEELVSLVRNLISRNVIQDTSIDKYKTLNQSTDDTIRLTPREASILNLVIDGLTNREISNVLDTSIRNVEKYVSRLLHKTNTKNRTLLVKYSINNNLLGNKIN</sequence>
<keyword evidence="2 4" id="KW-0597">Phosphoprotein</keyword>
<feature type="modified residue" description="4-aspartylphosphate" evidence="4">
    <location>
        <position position="53"/>
    </location>
</feature>
<dbReference type="InterPro" id="IPR016032">
    <property type="entry name" value="Sig_transdc_resp-reg_C-effctor"/>
</dbReference>
<dbReference type="PROSITE" id="PS50110">
    <property type="entry name" value="RESPONSE_REGULATORY"/>
    <property type="match status" value="1"/>
</dbReference>
<dbReference type="CDD" id="cd06170">
    <property type="entry name" value="LuxR_C_like"/>
    <property type="match status" value="1"/>
</dbReference>
<comment type="subcellular location">
    <subcellularLocation>
        <location evidence="1">Plastid</location>
    </subcellularLocation>
</comment>
<evidence type="ECO:0000256" key="3">
    <source>
        <dbReference type="ARBA" id="ARBA00023125"/>
    </source>
</evidence>
<name>A0A1U6ZGK5_9RHOD</name>
<gene>
    <name evidence="7" type="primary">ycf29</name>
</gene>
<keyword evidence="3" id="KW-0238">DNA-binding</keyword>
<dbReference type="SUPFAM" id="SSF46894">
    <property type="entry name" value="C-terminal effector domain of the bipartite response regulators"/>
    <property type="match status" value="1"/>
</dbReference>
<reference evidence="7" key="1">
    <citation type="submission" date="2015-09" db="EMBL/GenBank/DDBJ databases">
        <authorList>
            <person name="Jackson K.R."/>
            <person name="Lunt B.L."/>
            <person name="Fisher J.N.B."/>
            <person name="Gardner A.V."/>
            <person name="Bailey M.E."/>
            <person name="Deus L.M."/>
            <person name="Earl A.S."/>
            <person name="Gibby P.D."/>
            <person name="Hartmann K.A."/>
            <person name="Liu J.E."/>
            <person name="Manci A.M."/>
            <person name="Nielsen D.A."/>
            <person name="Solomon M.B."/>
            <person name="Breakwell D.P."/>
            <person name="Burnett S.H."/>
            <person name="Grose J.H."/>
        </authorList>
    </citation>
    <scope>NUCLEOTIDE SEQUENCE</scope>
</reference>
<accession>A0A1U6ZGK5</accession>
<dbReference type="GO" id="GO:0003677">
    <property type="term" value="F:DNA binding"/>
    <property type="evidence" value="ECO:0007669"/>
    <property type="project" value="UniProtKB-KW"/>
</dbReference>
<evidence type="ECO:0000256" key="4">
    <source>
        <dbReference type="PROSITE-ProRule" id="PRU00169"/>
    </source>
</evidence>
<dbReference type="GO" id="GO:0009536">
    <property type="term" value="C:plastid"/>
    <property type="evidence" value="ECO:0007669"/>
    <property type="project" value="UniProtKB-SubCell"/>
</dbReference>
<geneLocation type="plastid" evidence="7"/>
<dbReference type="CDD" id="cd19927">
    <property type="entry name" value="REC_Ycf29"/>
    <property type="match status" value="1"/>
</dbReference>
<dbReference type="Pfam" id="PF00196">
    <property type="entry name" value="GerE"/>
    <property type="match status" value="1"/>
</dbReference>
<keyword evidence="7" id="KW-0934">Plastid</keyword>
<dbReference type="InterPro" id="IPR011006">
    <property type="entry name" value="CheY-like_superfamily"/>
</dbReference>
<feature type="domain" description="HTH luxR-type" evidence="5">
    <location>
        <begin position="139"/>
        <end position="204"/>
    </location>
</feature>
<dbReference type="Gene3D" id="1.10.10.10">
    <property type="entry name" value="Winged helix-like DNA-binding domain superfamily/Winged helix DNA-binding domain"/>
    <property type="match status" value="1"/>
</dbReference>
<evidence type="ECO:0000259" key="5">
    <source>
        <dbReference type="PROSITE" id="PS50043"/>
    </source>
</evidence>
<evidence type="ECO:0000313" key="7">
    <source>
        <dbReference type="EMBL" id="ALL97357.1"/>
    </source>
</evidence>
<dbReference type="InterPro" id="IPR000792">
    <property type="entry name" value="Tscrpt_reg_LuxR_C"/>
</dbReference>
<dbReference type="AlphaFoldDB" id="A0A1U6ZGK5"/>
<dbReference type="GO" id="GO:0000155">
    <property type="term" value="F:phosphorelay sensor kinase activity"/>
    <property type="evidence" value="ECO:0007669"/>
    <property type="project" value="TreeGrafter"/>
</dbReference>
<dbReference type="GO" id="GO:0006355">
    <property type="term" value="P:regulation of DNA-templated transcription"/>
    <property type="evidence" value="ECO:0007669"/>
    <property type="project" value="InterPro"/>
</dbReference>
<dbReference type="PANTHER" id="PTHR43547">
    <property type="entry name" value="TWO-COMPONENT HISTIDINE KINASE"/>
    <property type="match status" value="1"/>
</dbReference>
<dbReference type="InterPro" id="IPR001789">
    <property type="entry name" value="Sig_transdc_resp-reg_receiver"/>
</dbReference>
<dbReference type="EMBL" id="KT716756">
    <property type="protein sequence ID" value="ALL97357.1"/>
    <property type="molecule type" value="Genomic_DNA"/>
</dbReference>
<dbReference type="SMART" id="SM00448">
    <property type="entry name" value="REC"/>
    <property type="match status" value="1"/>
</dbReference>
<organism evidence="7">
    <name type="scientific">Pyropia endiviifolia</name>
    <dbReference type="NCBI Taxonomy" id="1699272"/>
    <lineage>
        <taxon>Eukaryota</taxon>
        <taxon>Rhodophyta</taxon>
        <taxon>Bangiophyceae</taxon>
        <taxon>Bangiales</taxon>
        <taxon>Bangiaceae</taxon>
        <taxon>Pyropia</taxon>
    </lineage>
</organism>
<evidence type="ECO:0000256" key="1">
    <source>
        <dbReference type="ARBA" id="ARBA00004474"/>
    </source>
</evidence>
<protein>
    <submittedName>
        <fullName evidence="7">Ycf29</fullName>
    </submittedName>
</protein>
<dbReference type="PANTHER" id="PTHR43547:SF2">
    <property type="entry name" value="HYBRID SIGNAL TRANSDUCTION HISTIDINE KINASE C"/>
    <property type="match status" value="1"/>
</dbReference>
<dbReference type="SUPFAM" id="SSF52172">
    <property type="entry name" value="CheY-like"/>
    <property type="match status" value="1"/>
</dbReference>
<dbReference type="Pfam" id="PF00072">
    <property type="entry name" value="Response_reg"/>
    <property type="match status" value="1"/>
</dbReference>
<dbReference type="Gene3D" id="3.40.50.2300">
    <property type="match status" value="1"/>
</dbReference>
<proteinExistence type="predicted"/>
<feature type="domain" description="Response regulatory" evidence="6">
    <location>
        <begin position="4"/>
        <end position="120"/>
    </location>
</feature>
<dbReference type="PROSITE" id="PS50043">
    <property type="entry name" value="HTH_LUXR_2"/>
    <property type="match status" value="1"/>
</dbReference>
<dbReference type="SMART" id="SM00421">
    <property type="entry name" value="HTH_LUXR"/>
    <property type="match status" value="1"/>
</dbReference>
<evidence type="ECO:0000259" key="6">
    <source>
        <dbReference type="PROSITE" id="PS50110"/>
    </source>
</evidence>
<dbReference type="PRINTS" id="PR00038">
    <property type="entry name" value="HTHLUXR"/>
</dbReference>